<gene>
    <name evidence="1" type="ORF">CkaCkLH20_03079</name>
</gene>
<evidence type="ECO:0000313" key="2">
    <source>
        <dbReference type="Proteomes" id="UP000781932"/>
    </source>
</evidence>
<dbReference type="GeneID" id="62158872"/>
<sequence>MPRIGTVTRSSAPIVMLGAATGPHPPAGALQLIGSLQILSTVNPPYVIPGPFTVAFYGDYARVLRGWGWDTTSDGLLENTSALSTRIRLPEAL</sequence>
<name>A0A9P6ICX1_9PEZI</name>
<evidence type="ECO:0000313" key="1">
    <source>
        <dbReference type="EMBL" id="KAF9879536.1"/>
    </source>
</evidence>
<keyword evidence="2" id="KW-1185">Reference proteome</keyword>
<dbReference type="RefSeq" id="XP_038748997.1">
    <property type="nucleotide sequence ID" value="XM_038885798.1"/>
</dbReference>
<organism evidence="1 2">
    <name type="scientific">Colletotrichum karsti</name>
    <dbReference type="NCBI Taxonomy" id="1095194"/>
    <lineage>
        <taxon>Eukaryota</taxon>
        <taxon>Fungi</taxon>
        <taxon>Dikarya</taxon>
        <taxon>Ascomycota</taxon>
        <taxon>Pezizomycotina</taxon>
        <taxon>Sordariomycetes</taxon>
        <taxon>Hypocreomycetidae</taxon>
        <taxon>Glomerellales</taxon>
        <taxon>Glomerellaceae</taxon>
        <taxon>Colletotrichum</taxon>
        <taxon>Colletotrichum boninense species complex</taxon>
    </lineage>
</organism>
<reference evidence="1" key="2">
    <citation type="submission" date="2020-11" db="EMBL/GenBank/DDBJ databases">
        <title>Whole genome sequencing of Colletotrichum sp.</title>
        <authorList>
            <person name="Li H."/>
        </authorList>
    </citation>
    <scope>NUCLEOTIDE SEQUENCE</scope>
    <source>
        <strain evidence="1">CkLH20</strain>
    </source>
</reference>
<dbReference type="EMBL" id="JAATWM020000007">
    <property type="protein sequence ID" value="KAF9879536.1"/>
    <property type="molecule type" value="Genomic_DNA"/>
</dbReference>
<dbReference type="AlphaFoldDB" id="A0A9P6ICX1"/>
<dbReference type="Proteomes" id="UP000781932">
    <property type="component" value="Unassembled WGS sequence"/>
</dbReference>
<comment type="caution">
    <text evidence="1">The sequence shown here is derived from an EMBL/GenBank/DDBJ whole genome shotgun (WGS) entry which is preliminary data.</text>
</comment>
<proteinExistence type="predicted"/>
<protein>
    <submittedName>
        <fullName evidence="1">Uncharacterized protein</fullName>
    </submittedName>
</protein>
<reference evidence="1" key="1">
    <citation type="submission" date="2020-03" db="EMBL/GenBank/DDBJ databases">
        <authorList>
            <person name="He L."/>
        </authorList>
    </citation>
    <scope>NUCLEOTIDE SEQUENCE</scope>
    <source>
        <strain evidence="1">CkLH20</strain>
    </source>
</reference>
<accession>A0A9P6ICX1</accession>